<protein>
    <submittedName>
        <fullName evidence="1">Uncharacterized protein</fullName>
    </submittedName>
</protein>
<name>A0A537KQW7_9BACT</name>
<accession>A0A537KQW7</accession>
<organism evidence="1 2">
    <name type="scientific">Candidatus Segetimicrobium genomatis</name>
    <dbReference type="NCBI Taxonomy" id="2569760"/>
    <lineage>
        <taxon>Bacteria</taxon>
        <taxon>Bacillati</taxon>
        <taxon>Candidatus Sysuimicrobiota</taxon>
        <taxon>Candidatus Sysuimicrobiia</taxon>
        <taxon>Candidatus Sysuimicrobiales</taxon>
        <taxon>Candidatus Segetimicrobiaceae</taxon>
        <taxon>Candidatus Segetimicrobium</taxon>
    </lineage>
</organism>
<dbReference type="Proteomes" id="UP000319353">
    <property type="component" value="Unassembled WGS sequence"/>
</dbReference>
<reference evidence="1 2" key="1">
    <citation type="journal article" date="2019" name="Nat. Microbiol.">
        <title>Mediterranean grassland soil C-N compound turnover is dependent on rainfall and depth, and is mediated by genomically divergent microorganisms.</title>
        <authorList>
            <person name="Diamond S."/>
            <person name="Andeer P.F."/>
            <person name="Li Z."/>
            <person name="Crits-Christoph A."/>
            <person name="Burstein D."/>
            <person name="Anantharaman K."/>
            <person name="Lane K.R."/>
            <person name="Thomas B.C."/>
            <person name="Pan C."/>
            <person name="Northen T.R."/>
            <person name="Banfield J.F."/>
        </authorList>
    </citation>
    <scope>NUCLEOTIDE SEQUENCE [LARGE SCALE GENOMIC DNA]</scope>
    <source>
        <strain evidence="1">NP_4</strain>
    </source>
</reference>
<evidence type="ECO:0000313" key="1">
    <source>
        <dbReference type="EMBL" id="TMI98137.1"/>
    </source>
</evidence>
<proteinExistence type="predicted"/>
<dbReference type="AlphaFoldDB" id="A0A537KQW7"/>
<evidence type="ECO:0000313" key="2">
    <source>
        <dbReference type="Proteomes" id="UP000319353"/>
    </source>
</evidence>
<dbReference type="EMBL" id="VBAL01000183">
    <property type="protein sequence ID" value="TMI98137.1"/>
    <property type="molecule type" value="Genomic_DNA"/>
</dbReference>
<comment type="caution">
    <text evidence="1">The sequence shown here is derived from an EMBL/GenBank/DDBJ whole genome shotgun (WGS) entry which is preliminary data.</text>
</comment>
<sequence>MDALEQCGVPRLGKAPFCSVFRADSQRAYVSAMMDGIVIVDVPLMTILGTLPTDGFVACGMIKPNPRADHAWSPLAVAVATSTPWT</sequence>
<gene>
    <name evidence="1" type="ORF">E6H01_12685</name>
</gene>